<evidence type="ECO:0000256" key="1">
    <source>
        <dbReference type="SAM" id="Phobius"/>
    </source>
</evidence>
<protein>
    <submittedName>
        <fullName evidence="2">Uncharacterized protein</fullName>
    </submittedName>
</protein>
<keyword evidence="1" id="KW-1133">Transmembrane helix</keyword>
<dbReference type="RefSeq" id="WP_169236520.1">
    <property type="nucleotide sequence ID" value="NZ_JABBGI010000035.1"/>
</dbReference>
<keyword evidence="3" id="KW-1185">Reference proteome</keyword>
<evidence type="ECO:0000313" key="3">
    <source>
        <dbReference type="Proteomes" id="UP000544054"/>
    </source>
</evidence>
<organism evidence="2 3">
    <name type="scientific">Chryseobacterium antibioticum</name>
    <dbReference type="NCBI Taxonomy" id="2728847"/>
    <lineage>
        <taxon>Bacteria</taxon>
        <taxon>Pseudomonadati</taxon>
        <taxon>Bacteroidota</taxon>
        <taxon>Flavobacteriia</taxon>
        <taxon>Flavobacteriales</taxon>
        <taxon>Weeksellaceae</taxon>
        <taxon>Chryseobacterium group</taxon>
        <taxon>Chryseobacterium</taxon>
    </lineage>
</organism>
<accession>A0A7Y0FTQ1</accession>
<feature type="transmembrane region" description="Helical" evidence="1">
    <location>
        <begin position="194"/>
        <end position="215"/>
    </location>
</feature>
<feature type="transmembrane region" description="Helical" evidence="1">
    <location>
        <begin position="44"/>
        <end position="68"/>
    </location>
</feature>
<feature type="transmembrane region" description="Helical" evidence="1">
    <location>
        <begin position="6"/>
        <end position="23"/>
    </location>
</feature>
<dbReference type="EMBL" id="JABBGI010000035">
    <property type="protein sequence ID" value="NML72060.1"/>
    <property type="molecule type" value="Genomic_DNA"/>
</dbReference>
<comment type="caution">
    <text evidence="2">The sequence shown here is derived from an EMBL/GenBank/DDBJ whole genome shotgun (WGS) entry which is preliminary data.</text>
</comment>
<sequence length="217" mass="24455">MTFFGYFVLIVGLLSVYLAYRIFDKIRKKKSSVKGKEGFVEKGFVFLFICLLMISINSLTMILSYTFFWEKAYRSVSENQYEAVVIGYKKEITRTQNFRSSSYHNTAIYFPKVKYVNSEGKEVIKVVNMTSNHPPSLGQTLNVTDSTTRGSANNTDINGLVFIVGCIFTGVAAFFAVLIATYATEYSLKKRMTVSAYSAIILCVINGVGVLLIYLRQ</sequence>
<evidence type="ECO:0000313" key="2">
    <source>
        <dbReference type="EMBL" id="NML72060.1"/>
    </source>
</evidence>
<keyword evidence="1" id="KW-0812">Transmembrane</keyword>
<name>A0A7Y0FTQ1_9FLAO</name>
<dbReference type="Proteomes" id="UP000544054">
    <property type="component" value="Unassembled WGS sequence"/>
</dbReference>
<reference evidence="2 3" key="1">
    <citation type="submission" date="2020-04" db="EMBL/GenBank/DDBJ databases">
        <title>Chryseobacterium sp. RP-3-3 sp. nov., isolated from Jeju soil.</title>
        <authorList>
            <person name="Dahal R.H."/>
        </authorList>
    </citation>
    <scope>NUCLEOTIDE SEQUENCE [LARGE SCALE GENOMIC DNA]</scope>
    <source>
        <strain evidence="2 3">RP-3-3</strain>
    </source>
</reference>
<proteinExistence type="predicted"/>
<keyword evidence="1" id="KW-0472">Membrane</keyword>
<gene>
    <name evidence="2" type="ORF">HHL23_20015</name>
</gene>
<dbReference type="AlphaFoldDB" id="A0A7Y0FTQ1"/>
<feature type="transmembrane region" description="Helical" evidence="1">
    <location>
        <begin position="160"/>
        <end position="182"/>
    </location>
</feature>